<dbReference type="Pfam" id="PF08872">
    <property type="entry name" value="KGK"/>
    <property type="match status" value="1"/>
</dbReference>
<evidence type="ECO:0008006" key="4">
    <source>
        <dbReference type="Google" id="ProtNLM"/>
    </source>
</evidence>
<evidence type="ECO:0000313" key="2">
    <source>
        <dbReference type="EMBL" id="KKD39338.1"/>
    </source>
</evidence>
<gene>
    <name evidence="2" type="ORF">WN50_03700</name>
</gene>
<dbReference type="AlphaFoldDB" id="A0A0F5YKP7"/>
<comment type="caution">
    <text evidence="2">The sequence shown here is derived from an EMBL/GenBank/DDBJ whole genome shotgun (WGS) entry which is preliminary data.</text>
</comment>
<protein>
    <recommendedName>
        <fullName evidence="4">KGK family protein</fullName>
    </recommendedName>
</protein>
<evidence type="ECO:0000256" key="1">
    <source>
        <dbReference type="SAM" id="MobiDB-lite"/>
    </source>
</evidence>
<accession>A0A0F5YKP7</accession>
<dbReference type="EMBL" id="LATL02000045">
    <property type="protein sequence ID" value="KKD39338.1"/>
    <property type="molecule type" value="Genomic_DNA"/>
</dbReference>
<feature type="compositionally biased region" description="Basic and acidic residues" evidence="1">
    <location>
        <begin position="121"/>
        <end position="133"/>
    </location>
</feature>
<evidence type="ECO:0000313" key="3">
    <source>
        <dbReference type="Proteomes" id="UP000033607"/>
    </source>
</evidence>
<proteinExistence type="predicted"/>
<organism evidence="2 3">
    <name type="scientific">Limnoraphis robusta CS-951</name>
    <dbReference type="NCBI Taxonomy" id="1637645"/>
    <lineage>
        <taxon>Bacteria</taxon>
        <taxon>Bacillati</taxon>
        <taxon>Cyanobacteriota</taxon>
        <taxon>Cyanophyceae</taxon>
        <taxon>Oscillatoriophycideae</taxon>
        <taxon>Oscillatoriales</taxon>
        <taxon>Sirenicapillariaceae</taxon>
        <taxon>Limnoraphis</taxon>
    </lineage>
</organism>
<dbReference type="InterPro" id="IPR014971">
    <property type="entry name" value="KGK"/>
</dbReference>
<sequence length="133" mass="15070">MQMEDNLISHNCSENDVISFENESHKISHLHKKVITALTGWVATNFVDELQSKGVQCAPITKSESKLENPNGEWFNEGKNCEILKMGSTGWQKGKVRLKVIVEFCPDEPEVSEPESPLDSLRQKLMESETEHN</sequence>
<name>A0A0F5YKP7_9CYAN</name>
<feature type="region of interest" description="Disordered" evidence="1">
    <location>
        <begin position="108"/>
        <end position="133"/>
    </location>
</feature>
<reference evidence="2 3" key="1">
    <citation type="submission" date="2015-06" db="EMBL/GenBank/DDBJ databases">
        <title>Draft genome assembly of filamentous brackish cyanobacterium Limnoraphis robusta strain CS-951.</title>
        <authorList>
            <person name="Willis A."/>
            <person name="Parks M."/>
            <person name="Burford M.A."/>
        </authorList>
    </citation>
    <scope>NUCLEOTIDE SEQUENCE [LARGE SCALE GENOMIC DNA]</scope>
    <source>
        <strain evidence="2 3">CS-951</strain>
    </source>
</reference>
<dbReference type="Proteomes" id="UP000033607">
    <property type="component" value="Unassembled WGS sequence"/>
</dbReference>